<evidence type="ECO:0000313" key="2">
    <source>
        <dbReference type="EMBL" id="OUJ72844.1"/>
    </source>
</evidence>
<dbReference type="EMBL" id="MTSE01000008">
    <property type="protein sequence ID" value="OUJ72844.1"/>
    <property type="molecule type" value="Genomic_DNA"/>
</dbReference>
<keyword evidence="3" id="KW-1185">Reference proteome</keyword>
<feature type="domain" description="Metallo-beta-lactamase" evidence="1">
    <location>
        <begin position="34"/>
        <end position="225"/>
    </location>
</feature>
<dbReference type="SMART" id="SM00849">
    <property type="entry name" value="Lactamase_B"/>
    <property type="match status" value="1"/>
</dbReference>
<keyword evidence="2" id="KW-0378">Hydrolase</keyword>
<dbReference type="RefSeq" id="WP_086595126.1">
    <property type="nucleotide sequence ID" value="NZ_MTSE01000008.1"/>
</dbReference>
<reference evidence="2 3" key="1">
    <citation type="submission" date="2017-01" db="EMBL/GenBank/DDBJ databases">
        <title>A new Hymenobacter.</title>
        <authorList>
            <person name="Liang Y."/>
            <person name="Feng F."/>
        </authorList>
    </citation>
    <scope>NUCLEOTIDE SEQUENCE [LARGE SCALE GENOMIC DNA]</scope>
    <source>
        <strain evidence="2">MIMBbqt21</strain>
    </source>
</reference>
<dbReference type="PANTHER" id="PTHR42663:SF6">
    <property type="entry name" value="HYDROLASE C777.06C-RELATED"/>
    <property type="match status" value="1"/>
</dbReference>
<dbReference type="Gene3D" id="3.60.15.10">
    <property type="entry name" value="Ribonuclease Z/Hydroxyacylglutathione hydrolase-like"/>
    <property type="match status" value="1"/>
</dbReference>
<dbReference type="InterPro" id="IPR001279">
    <property type="entry name" value="Metallo-B-lactamas"/>
</dbReference>
<dbReference type="SUPFAM" id="SSF56281">
    <property type="entry name" value="Metallo-hydrolase/oxidoreductase"/>
    <property type="match status" value="1"/>
</dbReference>
<dbReference type="InterPro" id="IPR036866">
    <property type="entry name" value="RibonucZ/Hydroxyglut_hydro"/>
</dbReference>
<proteinExistence type="predicted"/>
<accession>A0A243WCS2</accession>
<dbReference type="OrthoDB" id="9781189at2"/>
<gene>
    <name evidence="2" type="ORF">BXP70_16155</name>
</gene>
<organism evidence="2 3">
    <name type="scientific">Hymenobacter crusticola</name>
    <dbReference type="NCBI Taxonomy" id="1770526"/>
    <lineage>
        <taxon>Bacteria</taxon>
        <taxon>Pseudomonadati</taxon>
        <taxon>Bacteroidota</taxon>
        <taxon>Cytophagia</taxon>
        <taxon>Cytophagales</taxon>
        <taxon>Hymenobacteraceae</taxon>
        <taxon>Hymenobacter</taxon>
    </lineage>
</organism>
<protein>
    <submittedName>
        <fullName evidence="2">Hydrolase</fullName>
    </submittedName>
</protein>
<dbReference type="AlphaFoldDB" id="A0A243WCS2"/>
<evidence type="ECO:0000259" key="1">
    <source>
        <dbReference type="SMART" id="SM00849"/>
    </source>
</evidence>
<comment type="caution">
    <text evidence="2">The sequence shown here is derived from an EMBL/GenBank/DDBJ whole genome shotgun (WGS) entry which is preliminary data.</text>
</comment>
<evidence type="ECO:0000313" key="3">
    <source>
        <dbReference type="Proteomes" id="UP000194873"/>
    </source>
</evidence>
<dbReference type="GO" id="GO:0016787">
    <property type="term" value="F:hydrolase activity"/>
    <property type="evidence" value="ECO:0007669"/>
    <property type="project" value="UniProtKB-KW"/>
</dbReference>
<dbReference type="PANTHER" id="PTHR42663">
    <property type="entry name" value="HYDROLASE C777.06C-RELATED-RELATED"/>
    <property type="match status" value="1"/>
</dbReference>
<dbReference type="Pfam" id="PF12706">
    <property type="entry name" value="Lactamase_B_2"/>
    <property type="match status" value="1"/>
</dbReference>
<name>A0A243WCS2_9BACT</name>
<dbReference type="Proteomes" id="UP000194873">
    <property type="component" value="Unassembled WGS sequence"/>
</dbReference>
<dbReference type="CDD" id="cd16279">
    <property type="entry name" value="metallo-hydrolase-like_MBL-fold"/>
    <property type="match status" value="1"/>
</dbReference>
<sequence>MEITFLGTGTSQGVPVIGCTCAVCRSLDYRDKRLRVSVHLQVQGKSLIIDSGPDFRQQVLRERIDHLDALLFTHEHKDHTAGLDDIRAYNFRQRQDMPVYAEPRVLAQLKQEFAYIFAEKKYPGVPQVQLMPLASDKERFFVQGVEVQPIRALHYKLPVLGFRIGGFTYVTDANYLAPEALEQMRGSEVIVLNALRNEPHISHFSLPEAVAILEDLAPQRAYLTHISHMLGRHREVEATLPDFIRLAYDGLRVQL</sequence>